<dbReference type="Proteomes" id="UP000055702">
    <property type="component" value="Unassembled WGS sequence"/>
</dbReference>
<keyword evidence="2" id="KW-0479">Metal-binding</keyword>
<dbReference type="InterPro" id="IPR011057">
    <property type="entry name" value="Mss4-like_sf"/>
</dbReference>
<dbReference type="PANTHER" id="PTHR33337">
    <property type="entry name" value="GFA DOMAIN-CONTAINING PROTEIN"/>
    <property type="match status" value="1"/>
</dbReference>
<dbReference type="GO" id="GO:0016846">
    <property type="term" value="F:carbon-sulfur lyase activity"/>
    <property type="evidence" value="ECO:0007669"/>
    <property type="project" value="InterPro"/>
</dbReference>
<comment type="similarity">
    <text evidence="1">Belongs to the Gfa family.</text>
</comment>
<sequence>MVLQGGCLCGAIRYQVNGMPFDADHCHCNQCRKSAGAVVMSWMDFHHEQVLWLQGQVNEFASSDNIRRGFCQRCGCSLTYRHLDYPQYTSLSIASLDQPNLVRPTYHIHTDEQVSWLKIDDSCPRYQAGKTAVKQPD</sequence>
<comment type="caution">
    <text evidence="6">The sequence shown here is derived from an EMBL/GenBank/DDBJ whole genome shotgun (WGS) entry which is preliminary data.</text>
</comment>
<dbReference type="PROSITE" id="PS51891">
    <property type="entry name" value="CENP_V_GFA"/>
    <property type="match status" value="1"/>
</dbReference>
<evidence type="ECO:0000259" key="5">
    <source>
        <dbReference type="PROSITE" id="PS51891"/>
    </source>
</evidence>
<dbReference type="GO" id="GO:0046872">
    <property type="term" value="F:metal ion binding"/>
    <property type="evidence" value="ECO:0007669"/>
    <property type="project" value="UniProtKB-KW"/>
</dbReference>
<evidence type="ECO:0000256" key="2">
    <source>
        <dbReference type="ARBA" id="ARBA00022723"/>
    </source>
</evidence>
<evidence type="ECO:0000256" key="1">
    <source>
        <dbReference type="ARBA" id="ARBA00005495"/>
    </source>
</evidence>
<dbReference type="InterPro" id="IPR006913">
    <property type="entry name" value="CENP-V/GFA"/>
</dbReference>
<dbReference type="AlphaFoldDB" id="A0A106BXD7"/>
<dbReference type="SUPFAM" id="SSF51316">
    <property type="entry name" value="Mss4-like"/>
    <property type="match status" value="1"/>
</dbReference>
<evidence type="ECO:0000313" key="6">
    <source>
        <dbReference type="EMBL" id="KVX00360.1"/>
    </source>
</evidence>
<evidence type="ECO:0000313" key="7">
    <source>
        <dbReference type="Proteomes" id="UP000055702"/>
    </source>
</evidence>
<dbReference type="EMBL" id="LRDC01000051">
    <property type="protein sequence ID" value="KVX00360.1"/>
    <property type="molecule type" value="Genomic_DNA"/>
</dbReference>
<gene>
    <name evidence="6" type="ORF">AWJ07_08305</name>
</gene>
<protein>
    <submittedName>
        <fullName evidence="6">Aldehyde-activating protein</fullName>
    </submittedName>
</protein>
<dbReference type="Gene3D" id="3.90.1590.10">
    <property type="entry name" value="glutathione-dependent formaldehyde- activating enzyme (gfa)"/>
    <property type="match status" value="1"/>
</dbReference>
<keyword evidence="4" id="KW-0456">Lyase</keyword>
<dbReference type="Pfam" id="PF04828">
    <property type="entry name" value="GFA"/>
    <property type="match status" value="1"/>
</dbReference>
<reference evidence="6 7" key="1">
    <citation type="submission" date="2016-01" db="EMBL/GenBank/DDBJ databases">
        <title>Draft genome of the antarctic isolate Shewanella frigidimarina Ag06-30.</title>
        <authorList>
            <person name="Parmeciano Di Noto G."/>
            <person name="Vazquez S."/>
            <person name="Mac Cormack W."/>
            <person name="Iriarte A."/>
            <person name="Quiroga C."/>
        </authorList>
    </citation>
    <scope>NUCLEOTIDE SEQUENCE [LARGE SCALE GENOMIC DNA]</scope>
    <source>
        <strain evidence="6 7">Ag06-30</strain>
    </source>
</reference>
<accession>A0A106BXD7</accession>
<evidence type="ECO:0000256" key="4">
    <source>
        <dbReference type="ARBA" id="ARBA00023239"/>
    </source>
</evidence>
<organism evidence="6">
    <name type="scientific">Shewanella frigidimarina</name>
    <dbReference type="NCBI Taxonomy" id="56812"/>
    <lineage>
        <taxon>Bacteria</taxon>
        <taxon>Pseudomonadati</taxon>
        <taxon>Pseudomonadota</taxon>
        <taxon>Gammaproteobacteria</taxon>
        <taxon>Alteromonadales</taxon>
        <taxon>Shewanellaceae</taxon>
        <taxon>Shewanella</taxon>
    </lineage>
</organism>
<name>A0A106BXD7_SHEFR</name>
<dbReference type="RefSeq" id="WP_059747319.1">
    <property type="nucleotide sequence ID" value="NZ_JBOZPV010000016.1"/>
</dbReference>
<evidence type="ECO:0000256" key="3">
    <source>
        <dbReference type="ARBA" id="ARBA00022833"/>
    </source>
</evidence>
<proteinExistence type="inferred from homology"/>
<keyword evidence="3" id="KW-0862">Zinc</keyword>
<dbReference type="PANTHER" id="PTHR33337:SF40">
    <property type="entry name" value="CENP-V_GFA DOMAIN-CONTAINING PROTEIN-RELATED"/>
    <property type="match status" value="1"/>
</dbReference>
<feature type="domain" description="CENP-V/GFA" evidence="5">
    <location>
        <begin position="3"/>
        <end position="107"/>
    </location>
</feature>